<evidence type="ECO:0008006" key="3">
    <source>
        <dbReference type="Google" id="ProtNLM"/>
    </source>
</evidence>
<evidence type="ECO:0000313" key="2">
    <source>
        <dbReference type="Proteomes" id="UP000190625"/>
    </source>
</evidence>
<sequence length="226" mass="25335">MGNFDLEVDITEDEILKLYGYESANEAKPQIREVVNKMITKGEELVDFEATSHQIEEILVKPDENIIILNDSYQIESAYLTDKLDGATKAMVSLVTIGSKIDEEINQSFKKNEYLEATILDLVGNRLLDRITKEVWHIVRNSSIAMGLGVSGYYSPGEGDWDINDQEYFFELGSGKDIGVNITSSQALVPQKSLLFIIGQGEDLDVDDYEPCLDCTNESCQFKNKG</sequence>
<dbReference type="InterPro" id="IPR037010">
    <property type="entry name" value="VitB12-dep_Met_synth_activ_sf"/>
</dbReference>
<dbReference type="SUPFAM" id="SSF56507">
    <property type="entry name" value="Methionine synthase activation domain-like"/>
    <property type="match status" value="1"/>
</dbReference>
<dbReference type="Proteomes" id="UP000190625">
    <property type="component" value="Unassembled WGS sequence"/>
</dbReference>
<protein>
    <recommendedName>
        <fullName evidence="3">Vitamin B12 dependent methionine synthase, activation domain</fullName>
    </recommendedName>
</protein>
<reference evidence="2" key="1">
    <citation type="submission" date="2017-02" db="EMBL/GenBank/DDBJ databases">
        <authorList>
            <person name="Varghese N."/>
            <person name="Submissions S."/>
        </authorList>
    </citation>
    <scope>NUCLEOTIDE SEQUENCE [LARGE SCALE GENOMIC DNA]</scope>
    <source>
        <strain evidence="2">ATCC BAA-73</strain>
    </source>
</reference>
<organism evidence="1 2">
    <name type="scientific">Selenihalanaerobacter shriftii</name>
    <dbReference type="NCBI Taxonomy" id="142842"/>
    <lineage>
        <taxon>Bacteria</taxon>
        <taxon>Bacillati</taxon>
        <taxon>Bacillota</taxon>
        <taxon>Clostridia</taxon>
        <taxon>Halanaerobiales</taxon>
        <taxon>Halobacteroidaceae</taxon>
        <taxon>Selenihalanaerobacter</taxon>
    </lineage>
</organism>
<gene>
    <name evidence="1" type="ORF">SAMN02745118_02077</name>
</gene>
<keyword evidence="2" id="KW-1185">Reference proteome</keyword>
<evidence type="ECO:0000313" key="1">
    <source>
        <dbReference type="EMBL" id="SJZ87915.1"/>
    </source>
</evidence>
<dbReference type="OrthoDB" id="9816190at2"/>
<dbReference type="Gene3D" id="3.40.109.40">
    <property type="match status" value="1"/>
</dbReference>
<dbReference type="RefSeq" id="WP_078810510.1">
    <property type="nucleotide sequence ID" value="NZ_FUWM01000018.1"/>
</dbReference>
<dbReference type="AlphaFoldDB" id="A0A1T4P8M0"/>
<proteinExistence type="predicted"/>
<dbReference type="EMBL" id="FUWM01000018">
    <property type="protein sequence ID" value="SJZ87915.1"/>
    <property type="molecule type" value="Genomic_DNA"/>
</dbReference>
<dbReference type="STRING" id="142842.SAMN02745118_02077"/>
<dbReference type="GO" id="GO:0008705">
    <property type="term" value="F:methionine synthase activity"/>
    <property type="evidence" value="ECO:0007669"/>
    <property type="project" value="InterPro"/>
</dbReference>
<name>A0A1T4P8M0_9FIRM</name>
<accession>A0A1T4P8M0</accession>